<dbReference type="Pfam" id="PF01555">
    <property type="entry name" value="N6_N4_Mtase"/>
    <property type="match status" value="1"/>
</dbReference>
<dbReference type="PRINTS" id="PR00506">
    <property type="entry name" value="D21N6MTFRASE"/>
</dbReference>
<keyword evidence="4" id="KW-0949">S-adenosyl-L-methionine</keyword>
<dbReference type="GO" id="GO:0008170">
    <property type="term" value="F:N-methyltransferase activity"/>
    <property type="evidence" value="ECO:0007669"/>
    <property type="project" value="InterPro"/>
</dbReference>
<comment type="similarity">
    <text evidence="1">Belongs to the N(4)/N(6)-methyltransferase family.</text>
</comment>
<gene>
    <name evidence="6" type="ORF">MM415B07027_0002</name>
</gene>
<evidence type="ECO:0000256" key="3">
    <source>
        <dbReference type="ARBA" id="ARBA00022679"/>
    </source>
</evidence>
<dbReference type="GO" id="GO:0032259">
    <property type="term" value="P:methylation"/>
    <property type="evidence" value="ECO:0007669"/>
    <property type="project" value="UniProtKB-KW"/>
</dbReference>
<feature type="domain" description="DNA methylase N-4/N-6" evidence="5">
    <location>
        <begin position="114"/>
        <end position="182"/>
    </location>
</feature>
<proteinExistence type="inferred from homology"/>
<dbReference type="InterPro" id="IPR002052">
    <property type="entry name" value="DNA_methylase_N6_adenine_CS"/>
</dbReference>
<dbReference type="PROSITE" id="PS00092">
    <property type="entry name" value="N6_MTASE"/>
    <property type="match status" value="1"/>
</dbReference>
<dbReference type="EMBL" id="MT143449">
    <property type="protein sequence ID" value="QJA96951.1"/>
    <property type="molecule type" value="Genomic_DNA"/>
</dbReference>
<reference evidence="6" key="1">
    <citation type="submission" date="2020-03" db="EMBL/GenBank/DDBJ databases">
        <title>The deep terrestrial virosphere.</title>
        <authorList>
            <person name="Holmfeldt K."/>
            <person name="Nilsson E."/>
            <person name="Simone D."/>
            <person name="Lopez-Fernandez M."/>
            <person name="Wu X."/>
            <person name="de Brujin I."/>
            <person name="Lundin D."/>
            <person name="Andersson A."/>
            <person name="Bertilsson S."/>
            <person name="Dopson M."/>
        </authorList>
    </citation>
    <scope>NUCLEOTIDE SEQUENCE</scope>
    <source>
        <strain evidence="6">MM415B07027</strain>
    </source>
</reference>
<dbReference type="InterPro" id="IPR002295">
    <property type="entry name" value="N4/N6-MTase_EcoPI_Mod-like"/>
</dbReference>
<evidence type="ECO:0000256" key="1">
    <source>
        <dbReference type="ARBA" id="ARBA00006594"/>
    </source>
</evidence>
<evidence type="ECO:0000313" key="6">
    <source>
        <dbReference type="EMBL" id="QJA96951.1"/>
    </source>
</evidence>
<organism evidence="6">
    <name type="scientific">viral metagenome</name>
    <dbReference type="NCBI Taxonomy" id="1070528"/>
    <lineage>
        <taxon>unclassified sequences</taxon>
        <taxon>metagenomes</taxon>
        <taxon>organismal metagenomes</taxon>
    </lineage>
</organism>
<dbReference type="Gene3D" id="3.40.50.150">
    <property type="entry name" value="Vaccinia Virus protein VP39"/>
    <property type="match status" value="1"/>
</dbReference>
<sequence length="197" mass="22750">MELMASTADNYYDLAIVDPPYGIGKHGQKESTGGHGGRKSHKIKDWDNYIPNEKYFTELFRISKNQIIWGANYYPQYLTGTMGWVFWDKGQDLNQSDGELAFTSFDRAFRRVIINRVELLKEGTIHPTQKPIKLYRWLLQNYAKAGQRILDTHGGSFSSAVACHTEGFEMDIIEIDEEYYNAGIKRFKEATCQLKIF</sequence>
<protein>
    <submittedName>
        <fullName evidence="6">Putative methyltransferase</fullName>
    </submittedName>
</protein>
<name>A0A6M3LVI8_9ZZZZ</name>
<dbReference type="SUPFAM" id="SSF53335">
    <property type="entry name" value="S-adenosyl-L-methionine-dependent methyltransferases"/>
    <property type="match status" value="1"/>
</dbReference>
<evidence type="ECO:0000259" key="5">
    <source>
        <dbReference type="Pfam" id="PF01555"/>
    </source>
</evidence>
<accession>A0A6M3LVI8</accession>
<keyword evidence="3 6" id="KW-0808">Transferase</keyword>
<evidence type="ECO:0000256" key="4">
    <source>
        <dbReference type="ARBA" id="ARBA00022691"/>
    </source>
</evidence>
<dbReference type="AlphaFoldDB" id="A0A6M3LVI8"/>
<dbReference type="InterPro" id="IPR002941">
    <property type="entry name" value="DNA_methylase_N4/N6"/>
</dbReference>
<keyword evidence="2 6" id="KW-0489">Methyltransferase</keyword>
<evidence type="ECO:0000256" key="2">
    <source>
        <dbReference type="ARBA" id="ARBA00022603"/>
    </source>
</evidence>
<dbReference type="GO" id="GO:0003677">
    <property type="term" value="F:DNA binding"/>
    <property type="evidence" value="ECO:0007669"/>
    <property type="project" value="InterPro"/>
</dbReference>
<dbReference type="InterPro" id="IPR029063">
    <property type="entry name" value="SAM-dependent_MTases_sf"/>
</dbReference>